<evidence type="ECO:0000313" key="2">
    <source>
        <dbReference type="EMBL" id="TKK87010.1"/>
    </source>
</evidence>
<feature type="domain" description="DUF6879" evidence="1">
    <location>
        <begin position="21"/>
        <end position="184"/>
    </location>
</feature>
<dbReference type="AlphaFoldDB" id="A0A4U3ME38"/>
<dbReference type="Pfam" id="PF21806">
    <property type="entry name" value="DUF6879"/>
    <property type="match status" value="1"/>
</dbReference>
<organism evidence="2 3">
    <name type="scientific">Herbidospora galbida</name>
    <dbReference type="NCBI Taxonomy" id="2575442"/>
    <lineage>
        <taxon>Bacteria</taxon>
        <taxon>Bacillati</taxon>
        <taxon>Actinomycetota</taxon>
        <taxon>Actinomycetes</taxon>
        <taxon>Streptosporangiales</taxon>
        <taxon>Streptosporangiaceae</taxon>
        <taxon>Herbidospora</taxon>
    </lineage>
</organism>
<protein>
    <recommendedName>
        <fullName evidence="1">DUF6879 domain-containing protein</fullName>
    </recommendedName>
</protein>
<accession>A0A4U3ME38</accession>
<keyword evidence="3" id="KW-1185">Reference proteome</keyword>
<dbReference type="Proteomes" id="UP000308705">
    <property type="component" value="Unassembled WGS sequence"/>
</dbReference>
<name>A0A4U3ME38_9ACTN</name>
<evidence type="ECO:0000313" key="3">
    <source>
        <dbReference type="Proteomes" id="UP000308705"/>
    </source>
</evidence>
<dbReference type="RefSeq" id="WP_137248534.1">
    <property type="nucleotide sequence ID" value="NZ_SZQA01000018.1"/>
</dbReference>
<dbReference type="OrthoDB" id="3436275at2"/>
<sequence>MREIVQGAPGVMLDRKAYTTEFYGLYREMEGVLWKLERAQHFHEPYSPSWVAWSEGDWDRSMELIEESAGEFAADVPDSVELRRLRIAERPLTAYLRWELQVLKARARAGERTRVLDAEAVRHLERAGPLPEILILSRELMYEVRYDDVGAHVGGRRIVEKDVIAACLAGLETLYGQAGALDPWLTEATPSPPVFDPSSPSR</sequence>
<evidence type="ECO:0000259" key="1">
    <source>
        <dbReference type="Pfam" id="PF21806"/>
    </source>
</evidence>
<gene>
    <name evidence="2" type="ORF">FDA94_19685</name>
</gene>
<dbReference type="InterPro" id="IPR049244">
    <property type="entry name" value="DUF6879"/>
</dbReference>
<proteinExistence type="predicted"/>
<comment type="caution">
    <text evidence="2">The sequence shown here is derived from an EMBL/GenBank/DDBJ whole genome shotgun (WGS) entry which is preliminary data.</text>
</comment>
<dbReference type="EMBL" id="SZQA01000018">
    <property type="protein sequence ID" value="TKK87010.1"/>
    <property type="molecule type" value="Genomic_DNA"/>
</dbReference>
<reference evidence="2 3" key="1">
    <citation type="submission" date="2019-04" db="EMBL/GenBank/DDBJ databases">
        <title>Herbidospora sp. NEAU-GS14.nov., a novel actinomycete isolated from soil.</title>
        <authorList>
            <person name="Han L."/>
        </authorList>
    </citation>
    <scope>NUCLEOTIDE SEQUENCE [LARGE SCALE GENOMIC DNA]</scope>
    <source>
        <strain evidence="2 3">NEAU-GS14</strain>
    </source>
</reference>